<dbReference type="PROSITE" id="PS50235">
    <property type="entry name" value="USP_3"/>
    <property type="match status" value="1"/>
</dbReference>
<feature type="compositionally biased region" description="Polar residues" evidence="1">
    <location>
        <begin position="66"/>
        <end position="77"/>
    </location>
</feature>
<dbReference type="EMBL" id="JBBWRZ010000005">
    <property type="protein sequence ID" value="KAK8235244.1"/>
    <property type="molecule type" value="Genomic_DNA"/>
</dbReference>
<feature type="compositionally biased region" description="Low complexity" evidence="1">
    <location>
        <begin position="628"/>
        <end position="641"/>
    </location>
</feature>
<evidence type="ECO:0000313" key="3">
    <source>
        <dbReference type="EMBL" id="KAK8235244.1"/>
    </source>
</evidence>
<evidence type="ECO:0000313" key="4">
    <source>
        <dbReference type="Proteomes" id="UP001492380"/>
    </source>
</evidence>
<dbReference type="InterPro" id="IPR038765">
    <property type="entry name" value="Papain-like_cys_pep_sf"/>
</dbReference>
<reference evidence="3 4" key="1">
    <citation type="submission" date="2024-04" db="EMBL/GenBank/DDBJ databases">
        <title>Phyllosticta paracitricarpa is synonymous to the EU quarantine fungus P. citricarpa based on phylogenomic analyses.</title>
        <authorList>
            <consortium name="Lawrence Berkeley National Laboratory"/>
            <person name="Van Ingen-Buijs V.A."/>
            <person name="Van Westerhoven A.C."/>
            <person name="Haridas S."/>
            <person name="Skiadas P."/>
            <person name="Martin F."/>
            <person name="Groenewald J.Z."/>
            <person name="Crous P.W."/>
            <person name="Seidl M.F."/>
        </authorList>
    </citation>
    <scope>NUCLEOTIDE SEQUENCE [LARGE SCALE GENOMIC DNA]</scope>
    <source>
        <strain evidence="3 4">CBS 123374</strain>
    </source>
</reference>
<dbReference type="SUPFAM" id="SSF54001">
    <property type="entry name" value="Cysteine proteinases"/>
    <property type="match status" value="1"/>
</dbReference>
<dbReference type="InterPro" id="IPR001394">
    <property type="entry name" value="Peptidase_C19_UCH"/>
</dbReference>
<evidence type="ECO:0000259" key="2">
    <source>
        <dbReference type="PROSITE" id="PS50235"/>
    </source>
</evidence>
<feature type="region of interest" description="Disordered" evidence="1">
    <location>
        <begin position="1"/>
        <end position="220"/>
    </location>
</feature>
<name>A0ABR1YPX7_9PEZI</name>
<evidence type="ECO:0000256" key="1">
    <source>
        <dbReference type="SAM" id="MobiDB-lite"/>
    </source>
</evidence>
<dbReference type="Proteomes" id="UP001492380">
    <property type="component" value="Unassembled WGS sequence"/>
</dbReference>
<feature type="compositionally biased region" description="Basic and acidic residues" evidence="1">
    <location>
        <begin position="200"/>
        <end position="220"/>
    </location>
</feature>
<dbReference type="InterPro" id="IPR018200">
    <property type="entry name" value="USP_CS"/>
</dbReference>
<protein>
    <recommendedName>
        <fullName evidence="2">USP domain-containing protein</fullName>
    </recommendedName>
</protein>
<dbReference type="CDD" id="cd02257">
    <property type="entry name" value="Peptidase_C19"/>
    <property type="match status" value="1"/>
</dbReference>
<feature type="compositionally biased region" description="Basic residues" evidence="1">
    <location>
        <begin position="16"/>
        <end position="25"/>
    </location>
</feature>
<feature type="domain" description="USP" evidence="2">
    <location>
        <begin position="246"/>
        <end position="587"/>
    </location>
</feature>
<dbReference type="PROSITE" id="PS00973">
    <property type="entry name" value="USP_2"/>
    <property type="match status" value="1"/>
</dbReference>
<feature type="compositionally biased region" description="Polar residues" evidence="1">
    <location>
        <begin position="593"/>
        <end position="610"/>
    </location>
</feature>
<dbReference type="Gene3D" id="3.90.70.10">
    <property type="entry name" value="Cysteine proteinases"/>
    <property type="match status" value="1"/>
</dbReference>
<dbReference type="PANTHER" id="PTHR24006">
    <property type="entry name" value="UBIQUITIN CARBOXYL-TERMINAL HYDROLASE"/>
    <property type="match status" value="1"/>
</dbReference>
<dbReference type="InterPro" id="IPR028889">
    <property type="entry name" value="USP"/>
</dbReference>
<comment type="caution">
    <text evidence="3">The sequence shown here is derived from an EMBL/GenBank/DDBJ whole genome shotgun (WGS) entry which is preliminary data.</text>
</comment>
<gene>
    <name evidence="3" type="ORF">HDK90DRAFT_484216</name>
</gene>
<keyword evidence="4" id="KW-1185">Reference proteome</keyword>
<dbReference type="InterPro" id="IPR050164">
    <property type="entry name" value="Peptidase_C19"/>
</dbReference>
<feature type="compositionally biased region" description="Low complexity" evidence="1">
    <location>
        <begin position="48"/>
        <end position="60"/>
    </location>
</feature>
<organism evidence="3 4">
    <name type="scientific">Phyllosticta capitalensis</name>
    <dbReference type="NCBI Taxonomy" id="121624"/>
    <lineage>
        <taxon>Eukaryota</taxon>
        <taxon>Fungi</taxon>
        <taxon>Dikarya</taxon>
        <taxon>Ascomycota</taxon>
        <taxon>Pezizomycotina</taxon>
        <taxon>Dothideomycetes</taxon>
        <taxon>Dothideomycetes incertae sedis</taxon>
        <taxon>Botryosphaeriales</taxon>
        <taxon>Phyllostictaceae</taxon>
        <taxon>Phyllosticta</taxon>
    </lineage>
</organism>
<sequence>MAFTKFKTKDLARSASLKKSRRRRIVFLSTSHPKSFDHRPRRPSTKNKSSLSAMAESKSSPKMVSKTASTSSALESQPKSKTLSSKSHKKTRPEINLIKNEREASSETSESSNSSTKPSSIFDHDEGNGKPGPVDTPPSSPASETAPVSEKEKQESETAVAVAAADAKRKKRPVEQAKSEQPQKSTKPDSAKPQVSTSRKNSEKPAKTAENPRQKKKMEMADFQVSRDQFIARLDRRWPNPAIGGKGLVNPHIFCYRRSVLQCLLNIPLFVSWLNKHHMAGSNQCPGRYEESTQGKTHPKNAPACLACALIRLARAYWRPESQQALLAATKNFDQAMAKIALKTTRFPAVGSNWGEVFGEQQDAAEFFLWILQALEEHGQMNRGEIDTIFRHRIRKEKCCPECDHRSPREDASKTFLLAVNENRDSLESMIAESMRIERLQQVSCDNDHCKYSDKSKRRLNMSRKTTGILECPEILVVQIQRAGYTKGGPFKKTNVVTYPPILDLTSRLDPQSDETTAKYSLSGVVRHRGGNLNTGHYIADSITPKGVRLFDDSEVKRRKLSDLLVPREGGTGQYSLTPYLLFYTRLRDDEQSPLSQLDESNNAPGNTNETLKKTPKNGTPKSKDGKSTSSTGKSSAATPGRQTMQKKRKLSDATQSSPKKQKKSKH</sequence>
<feature type="region of interest" description="Disordered" evidence="1">
    <location>
        <begin position="592"/>
        <end position="667"/>
    </location>
</feature>
<feature type="compositionally biased region" description="Low complexity" evidence="1">
    <location>
        <begin position="106"/>
        <end position="120"/>
    </location>
</feature>
<dbReference type="Pfam" id="PF00443">
    <property type="entry name" value="UCH"/>
    <property type="match status" value="1"/>
</dbReference>
<accession>A0ABR1YPX7</accession>
<proteinExistence type="predicted"/>